<name>A0A939II38_CLOAM</name>
<dbReference type="Proteomes" id="UP000664545">
    <property type="component" value="Unassembled WGS sequence"/>
</dbReference>
<gene>
    <name evidence="2" type="ORF">JYB65_14235</name>
</gene>
<dbReference type="PANTHER" id="PTHR22642">
    <property type="entry name" value="IMIDAZOLONEPROPIONASE"/>
    <property type="match status" value="1"/>
</dbReference>
<dbReference type="AlphaFoldDB" id="A0A939II38"/>
<dbReference type="InterPro" id="IPR013108">
    <property type="entry name" value="Amidohydro_3"/>
</dbReference>
<feature type="domain" description="Amidohydrolase 3" evidence="1">
    <location>
        <begin position="391"/>
        <end position="458"/>
    </location>
</feature>
<feature type="domain" description="Amidohydrolase 3" evidence="1">
    <location>
        <begin position="60"/>
        <end position="338"/>
    </location>
</feature>
<dbReference type="PANTHER" id="PTHR22642:SF2">
    <property type="entry name" value="PROTEIN LONG AFTER FAR-RED 3"/>
    <property type="match status" value="1"/>
</dbReference>
<dbReference type="RefSeq" id="WP_206583360.1">
    <property type="nucleotide sequence ID" value="NZ_JAFJZZ010000010.1"/>
</dbReference>
<dbReference type="Gene3D" id="3.20.20.140">
    <property type="entry name" value="Metal-dependent hydrolases"/>
    <property type="match status" value="1"/>
</dbReference>
<dbReference type="SUPFAM" id="SSF51338">
    <property type="entry name" value="Composite domain of metallo-dependent hydrolases"/>
    <property type="match status" value="1"/>
</dbReference>
<keyword evidence="3" id="KW-1185">Reference proteome</keyword>
<sequence length="477" mass="53684">MIFGLFKKDENADLVFVNGRVYTQNPDFPWAEAIACKGSKIIYVGSRTDAESIVGSETCVIDMKGGFMFPGLIHTHSHPALRVFEDIYIPFSEGLDLEEVQGVLTDYILEHPDRESYFGYGFAGHLLDSMSEEEAKQLLDELYNEKPVVVLSSGEEKLWLNSCAFEAVRAAAQADGVAMITTSYLMHVVAPIEYDEILKKVASTVTAYCEKGFTSIFNAGAPEFMNEVYQQVLAAMYQQGVLKQRNFDSFQVVRDVVPERVIQRLMQKRTNATEMDGFINCEVLKLILKSDAEKYLISPSVLKQLMRQASDRNFNIHVDAEGKMAFQECMKAISETRNAGYRKNSFTVACEPEVYTSDGEFHLEDMHCDNVFFQVPTLCEPNFEYAALEGAKNVEEIIDRLTIDAAIALGINDKLGSIERGKLADLVIFDENPFELIEPGLFKRLSASMTVLNGEVVYDAEEENLQEWYDLMAAQQL</sequence>
<comment type="caution">
    <text evidence="2">The sequence shown here is derived from an EMBL/GenBank/DDBJ whole genome shotgun (WGS) entry which is preliminary data.</text>
</comment>
<dbReference type="GO" id="GO:0016810">
    <property type="term" value="F:hydrolase activity, acting on carbon-nitrogen (but not peptide) bonds"/>
    <property type="evidence" value="ECO:0007669"/>
    <property type="project" value="InterPro"/>
</dbReference>
<accession>A0A939II38</accession>
<dbReference type="InterPro" id="IPR011059">
    <property type="entry name" value="Metal-dep_hydrolase_composite"/>
</dbReference>
<reference evidence="2" key="1">
    <citation type="submission" date="2021-02" db="EMBL/GenBank/DDBJ databases">
        <title>Abyssanaerobacter marinus gen.nov., sp., nov, anaerobic bacterium isolated from the Onnuri vent field of Indian Ocean and suggestion of Mogibacteriaceae fam. nov., and proposal of reclassification of ambiguous this family's genus member.</title>
        <authorList>
            <person name="Kim Y.J."/>
            <person name="Yang J.-A."/>
        </authorList>
    </citation>
    <scope>NUCLEOTIDE SEQUENCE</scope>
    <source>
        <strain evidence="2">DSM 2634</strain>
    </source>
</reference>
<dbReference type="Pfam" id="PF07969">
    <property type="entry name" value="Amidohydro_3"/>
    <property type="match status" value="2"/>
</dbReference>
<organism evidence="2 3">
    <name type="scientific">Clostridium aminobutyricum</name>
    <dbReference type="NCBI Taxonomy" id="33953"/>
    <lineage>
        <taxon>Bacteria</taxon>
        <taxon>Bacillati</taxon>
        <taxon>Bacillota</taxon>
        <taxon>Clostridia</taxon>
        <taxon>Eubacteriales</taxon>
        <taxon>Clostridiaceae</taxon>
        <taxon>Clostridium</taxon>
    </lineage>
</organism>
<evidence type="ECO:0000259" key="1">
    <source>
        <dbReference type="Pfam" id="PF07969"/>
    </source>
</evidence>
<evidence type="ECO:0000313" key="3">
    <source>
        <dbReference type="Proteomes" id="UP000664545"/>
    </source>
</evidence>
<protein>
    <submittedName>
        <fullName evidence="2">Amidohydrolase family protein</fullName>
    </submittedName>
</protein>
<evidence type="ECO:0000313" key="2">
    <source>
        <dbReference type="EMBL" id="MBN7774522.1"/>
    </source>
</evidence>
<dbReference type="Gene3D" id="3.10.310.70">
    <property type="match status" value="1"/>
</dbReference>
<proteinExistence type="predicted"/>
<dbReference type="EMBL" id="JAFJZZ010000010">
    <property type="protein sequence ID" value="MBN7774522.1"/>
    <property type="molecule type" value="Genomic_DNA"/>
</dbReference>
<dbReference type="Gene3D" id="2.30.40.10">
    <property type="entry name" value="Urease, subunit C, domain 1"/>
    <property type="match status" value="2"/>
</dbReference>